<keyword evidence="1" id="KW-0472">Membrane</keyword>
<name>A0A224YAC8_9ACAR</name>
<feature type="chain" id="PRO_5013370569" evidence="2">
    <location>
        <begin position="24"/>
        <end position="131"/>
    </location>
</feature>
<dbReference type="AlphaFoldDB" id="A0A224YAC8"/>
<evidence type="ECO:0000256" key="2">
    <source>
        <dbReference type="SAM" id="SignalP"/>
    </source>
</evidence>
<protein>
    <submittedName>
        <fullName evidence="3">Uncharacterized protein</fullName>
    </submittedName>
</protein>
<keyword evidence="1" id="KW-0812">Transmembrane</keyword>
<feature type="transmembrane region" description="Helical" evidence="1">
    <location>
        <begin position="77"/>
        <end position="98"/>
    </location>
</feature>
<evidence type="ECO:0000256" key="1">
    <source>
        <dbReference type="SAM" id="Phobius"/>
    </source>
</evidence>
<accession>A0A224YAC8</accession>
<evidence type="ECO:0000313" key="3">
    <source>
        <dbReference type="EMBL" id="MAA14616.1"/>
    </source>
</evidence>
<feature type="signal peptide" evidence="2">
    <location>
        <begin position="1"/>
        <end position="23"/>
    </location>
</feature>
<dbReference type="EMBL" id="GFPF01003470">
    <property type="protein sequence ID" value="MAA14616.1"/>
    <property type="molecule type" value="Transcribed_RNA"/>
</dbReference>
<sequence>MSATGVLAVAVTLMGCVVPFASCHGKPEDSQRDRQQELEVVSRILSVFAKQEKDPCIPRGRILAIIRTEKPRYNTTWSIVMVFISNLVLMFNLFVMVVTRYLRYDIRNSIGQLLREAADEDTTSPLPSSFY</sequence>
<proteinExistence type="predicted"/>
<keyword evidence="2" id="KW-0732">Signal</keyword>
<keyword evidence="1" id="KW-1133">Transmembrane helix</keyword>
<reference evidence="3" key="1">
    <citation type="journal article" date="2017" name="Parasit. Vectors">
        <title>Sialotranscriptomics of Rhipicephalus zambeziensis reveals intricate expression profiles of secretory proteins and suggests tight temporal transcriptional regulation during blood-feeding.</title>
        <authorList>
            <person name="de Castro M.H."/>
            <person name="de Klerk D."/>
            <person name="Pienaar R."/>
            <person name="Rees D.J.G."/>
            <person name="Mans B.J."/>
        </authorList>
    </citation>
    <scope>NUCLEOTIDE SEQUENCE</scope>
    <source>
        <tissue evidence="3">Salivary glands</tissue>
    </source>
</reference>
<organism evidence="3">
    <name type="scientific">Rhipicephalus zambeziensis</name>
    <dbReference type="NCBI Taxonomy" id="60191"/>
    <lineage>
        <taxon>Eukaryota</taxon>
        <taxon>Metazoa</taxon>
        <taxon>Ecdysozoa</taxon>
        <taxon>Arthropoda</taxon>
        <taxon>Chelicerata</taxon>
        <taxon>Arachnida</taxon>
        <taxon>Acari</taxon>
        <taxon>Parasitiformes</taxon>
        <taxon>Ixodida</taxon>
        <taxon>Ixodoidea</taxon>
        <taxon>Ixodidae</taxon>
        <taxon>Rhipicephalinae</taxon>
        <taxon>Rhipicephalus</taxon>
        <taxon>Rhipicephalus</taxon>
    </lineage>
</organism>